<sequence length="55" mass="6179">MTSKGRMGLEMCQHNLNSSHQRGLMQINGVCLDLEKHFGPYAHIVRYDTSTTAIS</sequence>
<proteinExistence type="predicted"/>
<reference evidence="1" key="1">
    <citation type="submission" date="2014-09" db="EMBL/GenBank/DDBJ databases">
        <authorList>
            <person name="Magalhaes I.L.F."/>
            <person name="Oliveira U."/>
            <person name="Santos F.R."/>
            <person name="Vidigal T.H.D.A."/>
            <person name="Brescovit A.D."/>
            <person name="Santos A.J."/>
        </authorList>
    </citation>
    <scope>NUCLEOTIDE SEQUENCE</scope>
    <source>
        <tissue evidence="1">Shoot tissue taken approximately 20 cm above the soil surface</tissue>
    </source>
</reference>
<dbReference type="AlphaFoldDB" id="A0A0A9DUG2"/>
<dbReference type="EMBL" id="GBRH01206459">
    <property type="protein sequence ID" value="JAD91436.1"/>
    <property type="molecule type" value="Transcribed_RNA"/>
</dbReference>
<name>A0A0A9DUG2_ARUDO</name>
<evidence type="ECO:0000313" key="1">
    <source>
        <dbReference type="EMBL" id="JAD91436.1"/>
    </source>
</evidence>
<reference evidence="1" key="2">
    <citation type="journal article" date="2015" name="Data Brief">
        <title>Shoot transcriptome of the giant reed, Arundo donax.</title>
        <authorList>
            <person name="Barrero R.A."/>
            <person name="Guerrero F.D."/>
            <person name="Moolhuijzen P."/>
            <person name="Goolsby J.A."/>
            <person name="Tidwell J."/>
            <person name="Bellgard S.E."/>
            <person name="Bellgard M.I."/>
        </authorList>
    </citation>
    <scope>NUCLEOTIDE SEQUENCE</scope>
    <source>
        <tissue evidence="1">Shoot tissue taken approximately 20 cm above the soil surface</tissue>
    </source>
</reference>
<organism evidence="1">
    <name type="scientific">Arundo donax</name>
    <name type="common">Giant reed</name>
    <name type="synonym">Donax arundinaceus</name>
    <dbReference type="NCBI Taxonomy" id="35708"/>
    <lineage>
        <taxon>Eukaryota</taxon>
        <taxon>Viridiplantae</taxon>
        <taxon>Streptophyta</taxon>
        <taxon>Embryophyta</taxon>
        <taxon>Tracheophyta</taxon>
        <taxon>Spermatophyta</taxon>
        <taxon>Magnoliopsida</taxon>
        <taxon>Liliopsida</taxon>
        <taxon>Poales</taxon>
        <taxon>Poaceae</taxon>
        <taxon>PACMAD clade</taxon>
        <taxon>Arundinoideae</taxon>
        <taxon>Arundineae</taxon>
        <taxon>Arundo</taxon>
    </lineage>
</organism>
<accession>A0A0A9DUG2</accession>
<protein>
    <submittedName>
        <fullName evidence="1">Uncharacterized protein</fullName>
    </submittedName>
</protein>